<keyword evidence="4" id="KW-1185">Reference proteome</keyword>
<dbReference type="HOGENOM" id="CLU_704207_0_0_1"/>
<dbReference type="Proteomes" id="UP000054018">
    <property type="component" value="Unassembled WGS sequence"/>
</dbReference>
<evidence type="ECO:0000313" key="3">
    <source>
        <dbReference type="EMBL" id="KIK15818.1"/>
    </source>
</evidence>
<dbReference type="EMBL" id="KN833877">
    <property type="protein sequence ID" value="KIK15818.1"/>
    <property type="molecule type" value="Genomic_DNA"/>
</dbReference>
<evidence type="ECO:0000256" key="1">
    <source>
        <dbReference type="SAM" id="Coils"/>
    </source>
</evidence>
<evidence type="ECO:0000256" key="2">
    <source>
        <dbReference type="SAM" id="MobiDB-lite"/>
    </source>
</evidence>
<feature type="region of interest" description="Disordered" evidence="2">
    <location>
        <begin position="211"/>
        <end position="304"/>
    </location>
</feature>
<dbReference type="OrthoDB" id="10430427at2759"/>
<reference evidence="4" key="2">
    <citation type="submission" date="2015-01" db="EMBL/GenBank/DDBJ databases">
        <title>Evolutionary Origins and Diversification of the Mycorrhizal Mutualists.</title>
        <authorList>
            <consortium name="DOE Joint Genome Institute"/>
            <consortium name="Mycorrhizal Genomics Consortium"/>
            <person name="Kohler A."/>
            <person name="Kuo A."/>
            <person name="Nagy L.G."/>
            <person name="Floudas D."/>
            <person name="Copeland A."/>
            <person name="Barry K.W."/>
            <person name="Cichocki N."/>
            <person name="Veneault-Fourrey C."/>
            <person name="LaButti K."/>
            <person name="Lindquist E.A."/>
            <person name="Lipzen A."/>
            <person name="Lundell T."/>
            <person name="Morin E."/>
            <person name="Murat C."/>
            <person name="Riley R."/>
            <person name="Ohm R."/>
            <person name="Sun H."/>
            <person name="Tunlid A."/>
            <person name="Henrissat B."/>
            <person name="Grigoriev I.V."/>
            <person name="Hibbett D.S."/>
            <person name="Martin F."/>
        </authorList>
    </citation>
    <scope>NUCLEOTIDE SEQUENCE [LARGE SCALE GENOMIC DNA]</scope>
    <source>
        <strain evidence="4">441</strain>
    </source>
</reference>
<accession>A0A0C9Z7F8</accession>
<dbReference type="AlphaFoldDB" id="A0A0C9Z7F8"/>
<keyword evidence="1" id="KW-0175">Coiled coil</keyword>
<protein>
    <submittedName>
        <fullName evidence="3">Uncharacterized protein</fullName>
    </submittedName>
</protein>
<evidence type="ECO:0000313" key="4">
    <source>
        <dbReference type="Proteomes" id="UP000054018"/>
    </source>
</evidence>
<reference evidence="3 4" key="1">
    <citation type="submission" date="2014-04" db="EMBL/GenBank/DDBJ databases">
        <authorList>
            <consortium name="DOE Joint Genome Institute"/>
            <person name="Kuo A."/>
            <person name="Kohler A."/>
            <person name="Costa M.D."/>
            <person name="Nagy L.G."/>
            <person name="Floudas D."/>
            <person name="Copeland A."/>
            <person name="Barry K.W."/>
            <person name="Cichocki N."/>
            <person name="Veneault-Fourrey C."/>
            <person name="LaButti K."/>
            <person name="Lindquist E.A."/>
            <person name="Lipzen A."/>
            <person name="Lundell T."/>
            <person name="Morin E."/>
            <person name="Murat C."/>
            <person name="Sun H."/>
            <person name="Tunlid A."/>
            <person name="Henrissat B."/>
            <person name="Grigoriev I.V."/>
            <person name="Hibbett D.S."/>
            <person name="Martin F."/>
            <person name="Nordberg H.P."/>
            <person name="Cantor M.N."/>
            <person name="Hua S.X."/>
        </authorList>
    </citation>
    <scope>NUCLEOTIDE SEQUENCE [LARGE SCALE GENOMIC DNA]</scope>
    <source>
        <strain evidence="3 4">441</strain>
    </source>
</reference>
<gene>
    <name evidence="3" type="ORF">PISMIDRAFT_25231</name>
</gene>
<feature type="compositionally biased region" description="Polar residues" evidence="2">
    <location>
        <begin position="226"/>
        <end position="236"/>
    </location>
</feature>
<sequence>MATSSDCVSGQNNTKEEELIEKWSGTLNDIDTCIWSAPMKEKPNEVLERWLHQWKMLSANMTELFEECRRVGVPVPDLSPGDRSNYNRGKELQLQLEQVVSSRKREGGVDGSKTRQAGMSKDSVFASVEPTFKGKAAPVQEDRVPKTQYHTDTAEVSGGKPHTEVEFHKQTENARERCQQCMREVLPSMLFEEEELQFFQKSCEEANLKKMGMTDGGQHSTKKRSSSPQPLDTTPSDLAPRHVKRLKVKPPPKSKPSEGPSAIQENTPPQTEHGLGNIIRNSPIPATPVLESSDPLPPPLPTPAASSAARVVRAEARIRKANAELLNLQRATTNLFSYLAELEEDLREIRDGGEVLRERLTGHSTNVKLEKTVAEVHSGDEFQKSLRWSHGK</sequence>
<name>A0A0C9Z7F8_9AGAM</name>
<feature type="compositionally biased region" description="Basic residues" evidence="2">
    <location>
        <begin position="241"/>
        <end position="252"/>
    </location>
</feature>
<feature type="region of interest" description="Disordered" evidence="2">
    <location>
        <begin position="101"/>
        <end position="120"/>
    </location>
</feature>
<feature type="coiled-coil region" evidence="1">
    <location>
        <begin position="304"/>
        <end position="359"/>
    </location>
</feature>
<proteinExistence type="predicted"/>
<organism evidence="3 4">
    <name type="scientific">Pisolithus microcarpus 441</name>
    <dbReference type="NCBI Taxonomy" id="765257"/>
    <lineage>
        <taxon>Eukaryota</taxon>
        <taxon>Fungi</taxon>
        <taxon>Dikarya</taxon>
        <taxon>Basidiomycota</taxon>
        <taxon>Agaricomycotina</taxon>
        <taxon>Agaricomycetes</taxon>
        <taxon>Agaricomycetidae</taxon>
        <taxon>Boletales</taxon>
        <taxon>Sclerodermatineae</taxon>
        <taxon>Pisolithaceae</taxon>
        <taxon>Pisolithus</taxon>
    </lineage>
</organism>